<evidence type="ECO:0008006" key="5">
    <source>
        <dbReference type="Google" id="ProtNLM"/>
    </source>
</evidence>
<reference evidence="3 4" key="1">
    <citation type="journal article" date="2020" name="Biotechnol. Biofuels">
        <title>New insights from the biogas microbiome by comprehensive genome-resolved metagenomics of nearly 1600 species originating from multiple anaerobic digesters.</title>
        <authorList>
            <person name="Campanaro S."/>
            <person name="Treu L."/>
            <person name="Rodriguez-R L.M."/>
            <person name="Kovalovszki A."/>
            <person name="Ziels R.M."/>
            <person name="Maus I."/>
            <person name="Zhu X."/>
            <person name="Kougias P.G."/>
            <person name="Basile A."/>
            <person name="Luo G."/>
            <person name="Schluter A."/>
            <person name="Konstantinidis K.T."/>
            <person name="Angelidaki I."/>
        </authorList>
    </citation>
    <scope>NUCLEOTIDE SEQUENCE [LARGE SCALE GENOMIC DNA]</scope>
    <source>
        <strain evidence="3">AS06rmzACSIP_256</strain>
    </source>
</reference>
<feature type="transmembrane region" description="Helical" evidence="1">
    <location>
        <begin position="174"/>
        <end position="193"/>
    </location>
</feature>
<dbReference type="SUPFAM" id="SSF52833">
    <property type="entry name" value="Thioredoxin-like"/>
    <property type="match status" value="1"/>
</dbReference>
<dbReference type="PROSITE" id="PS51354">
    <property type="entry name" value="GLUTAREDOXIN_2"/>
    <property type="match status" value="1"/>
</dbReference>
<proteinExistence type="predicted"/>
<dbReference type="InterPro" id="IPR011767">
    <property type="entry name" value="GLR_AS"/>
</dbReference>
<feature type="transmembrane region" description="Helical" evidence="1">
    <location>
        <begin position="200"/>
        <end position="221"/>
    </location>
</feature>
<dbReference type="AlphaFoldDB" id="A0A7X7LTT7"/>
<feature type="chain" id="PRO_5031450258" description="Glutaredoxin" evidence="2">
    <location>
        <begin position="21"/>
        <end position="392"/>
    </location>
</feature>
<feature type="transmembrane region" description="Helical" evidence="1">
    <location>
        <begin position="330"/>
        <end position="354"/>
    </location>
</feature>
<dbReference type="EMBL" id="JAAYYV010000036">
    <property type="protein sequence ID" value="NLF53062.1"/>
    <property type="molecule type" value="Genomic_DNA"/>
</dbReference>
<dbReference type="Gene3D" id="3.40.30.10">
    <property type="entry name" value="Glutaredoxin"/>
    <property type="match status" value="1"/>
</dbReference>
<dbReference type="RefSeq" id="WP_068805745.1">
    <property type="nucleotide sequence ID" value="NZ_MBFM01000002.1"/>
</dbReference>
<dbReference type="Proteomes" id="UP000536534">
    <property type="component" value="Unassembled WGS sequence"/>
</dbReference>
<keyword evidence="1" id="KW-1133">Transmembrane helix</keyword>
<feature type="transmembrane region" description="Helical" evidence="1">
    <location>
        <begin position="285"/>
        <end position="310"/>
    </location>
</feature>
<evidence type="ECO:0000313" key="4">
    <source>
        <dbReference type="Proteomes" id="UP000536534"/>
    </source>
</evidence>
<feature type="transmembrane region" description="Helical" evidence="1">
    <location>
        <begin position="366"/>
        <end position="384"/>
    </location>
</feature>
<keyword evidence="1" id="KW-0472">Membrane</keyword>
<keyword evidence="1" id="KW-0812">Transmembrane</keyword>
<feature type="signal peptide" evidence="2">
    <location>
        <begin position="1"/>
        <end position="20"/>
    </location>
</feature>
<accession>A0A7X7LTT7</accession>
<keyword evidence="2" id="KW-0732">Signal</keyword>
<dbReference type="OrthoDB" id="9798180at2"/>
<dbReference type="InterPro" id="IPR036249">
    <property type="entry name" value="Thioredoxin-like_sf"/>
</dbReference>
<evidence type="ECO:0000256" key="2">
    <source>
        <dbReference type="SAM" id="SignalP"/>
    </source>
</evidence>
<evidence type="ECO:0000313" key="3">
    <source>
        <dbReference type="EMBL" id="NLF53062.1"/>
    </source>
</evidence>
<dbReference type="PROSITE" id="PS00195">
    <property type="entry name" value="GLUTAREDOXIN_1"/>
    <property type="match status" value="1"/>
</dbReference>
<organism evidence="3 4">
    <name type="scientific">Thauera phenolivorans</name>
    <dbReference type="NCBI Taxonomy" id="1792543"/>
    <lineage>
        <taxon>Bacteria</taxon>
        <taxon>Pseudomonadati</taxon>
        <taxon>Pseudomonadota</taxon>
        <taxon>Betaproteobacteria</taxon>
        <taxon>Rhodocyclales</taxon>
        <taxon>Zoogloeaceae</taxon>
        <taxon>Thauera</taxon>
    </lineage>
</organism>
<comment type="caution">
    <text evidence="3">The sequence shown here is derived from an EMBL/GenBank/DDBJ whole genome shotgun (WGS) entry which is preliminary data.</text>
</comment>
<name>A0A7X7LTT7_9RHOO</name>
<evidence type="ECO:0000256" key="1">
    <source>
        <dbReference type="SAM" id="Phobius"/>
    </source>
</evidence>
<gene>
    <name evidence="3" type="ORF">GX576_01410</name>
</gene>
<sequence length="392" mass="41615">MTWLRALVFLLSCLSVPAAAAEVAVHLFEREGCPHCALAAAELERQVGQGVDVVLRRHEIDGDEAARQRFAALVALFGIERPAVPLVLIGSRGFIGFDDAGGVGAAYAEAIAACRRDGCEDLVAGLAAEGGTEGDVGAATAPVRSRVSLPLFGEVELANLSLPLLTVVLGALDGFNPCAMWVLVFLLGLLLPMQDAARRWILGGAFILASAAVYYGFMAAWLNALLLLGMSQWVRLAVALVALLAGAHYLREWLRNPAMVCEVTAPERRRAVFARLRAAAGQPGLLLALAGIVGLAVAVNLVELLCSAGLPAVYAQMLTMSALPAWQHYAYLALYVFVFMLDDLLVFMIAMTTLRITGASARLTRASRLLGGVLLLAIGLAMLFRPQWLALG</sequence>
<feature type="transmembrane region" description="Helical" evidence="1">
    <location>
        <begin position="233"/>
        <end position="250"/>
    </location>
</feature>
<protein>
    <recommendedName>
        <fullName evidence="5">Glutaredoxin</fullName>
    </recommendedName>
</protein>